<dbReference type="PROSITE" id="PS50157">
    <property type="entry name" value="ZINC_FINGER_C2H2_2"/>
    <property type="match status" value="1"/>
</dbReference>
<dbReference type="GO" id="GO:0008270">
    <property type="term" value="F:zinc ion binding"/>
    <property type="evidence" value="ECO:0007669"/>
    <property type="project" value="UniProtKB-KW"/>
</dbReference>
<keyword evidence="4" id="KW-0862">Zinc</keyword>
<feature type="compositionally biased region" description="Basic residues" evidence="6">
    <location>
        <begin position="33"/>
        <end position="46"/>
    </location>
</feature>
<name>A0A8S4R1H9_9NEOP</name>
<accession>A0A8S4R1H9</accession>
<feature type="region of interest" description="Disordered" evidence="6">
    <location>
        <begin position="33"/>
        <end position="59"/>
    </location>
</feature>
<evidence type="ECO:0000256" key="3">
    <source>
        <dbReference type="ARBA" id="ARBA00022771"/>
    </source>
</evidence>
<comment type="caution">
    <text evidence="8">The sequence shown here is derived from an EMBL/GenBank/DDBJ whole genome shotgun (WGS) entry which is preliminary data.</text>
</comment>
<evidence type="ECO:0000256" key="1">
    <source>
        <dbReference type="ARBA" id="ARBA00022723"/>
    </source>
</evidence>
<dbReference type="Proteomes" id="UP000838756">
    <property type="component" value="Unassembled WGS sequence"/>
</dbReference>
<evidence type="ECO:0000256" key="2">
    <source>
        <dbReference type="ARBA" id="ARBA00022737"/>
    </source>
</evidence>
<keyword evidence="9" id="KW-1185">Reference proteome</keyword>
<dbReference type="InterPro" id="IPR036236">
    <property type="entry name" value="Znf_C2H2_sf"/>
</dbReference>
<dbReference type="FunFam" id="3.30.160.60:FF:000100">
    <property type="entry name" value="Zinc finger 45-like"/>
    <property type="match status" value="1"/>
</dbReference>
<gene>
    <name evidence="8" type="primary">jg5094</name>
    <name evidence="8" type="ORF">PAEG_LOCUS7578</name>
</gene>
<dbReference type="AlphaFoldDB" id="A0A8S4R1H9"/>
<evidence type="ECO:0000313" key="9">
    <source>
        <dbReference type="Proteomes" id="UP000838756"/>
    </source>
</evidence>
<evidence type="ECO:0000313" key="8">
    <source>
        <dbReference type="EMBL" id="CAH2226985.1"/>
    </source>
</evidence>
<evidence type="ECO:0000256" key="5">
    <source>
        <dbReference type="PROSITE-ProRule" id="PRU00042"/>
    </source>
</evidence>
<dbReference type="PROSITE" id="PS00028">
    <property type="entry name" value="ZINC_FINGER_C2H2_1"/>
    <property type="match status" value="1"/>
</dbReference>
<feature type="non-terminal residue" evidence="8">
    <location>
        <position position="1"/>
    </location>
</feature>
<keyword evidence="3 5" id="KW-0863">Zinc-finger</keyword>
<dbReference type="InterPro" id="IPR013087">
    <property type="entry name" value="Znf_C2H2_type"/>
</dbReference>
<dbReference type="Gene3D" id="3.30.160.60">
    <property type="entry name" value="Classic Zinc Finger"/>
    <property type="match status" value="1"/>
</dbReference>
<proteinExistence type="predicted"/>
<protein>
    <submittedName>
        <fullName evidence="8">Jg5094 protein</fullName>
    </submittedName>
</protein>
<evidence type="ECO:0000259" key="7">
    <source>
        <dbReference type="PROSITE" id="PS50157"/>
    </source>
</evidence>
<reference evidence="8" key="1">
    <citation type="submission" date="2022-03" db="EMBL/GenBank/DDBJ databases">
        <authorList>
            <person name="Lindestad O."/>
        </authorList>
    </citation>
    <scope>NUCLEOTIDE SEQUENCE</scope>
</reference>
<organism evidence="8 9">
    <name type="scientific">Pararge aegeria aegeria</name>
    <dbReference type="NCBI Taxonomy" id="348720"/>
    <lineage>
        <taxon>Eukaryota</taxon>
        <taxon>Metazoa</taxon>
        <taxon>Ecdysozoa</taxon>
        <taxon>Arthropoda</taxon>
        <taxon>Hexapoda</taxon>
        <taxon>Insecta</taxon>
        <taxon>Pterygota</taxon>
        <taxon>Neoptera</taxon>
        <taxon>Endopterygota</taxon>
        <taxon>Lepidoptera</taxon>
        <taxon>Glossata</taxon>
        <taxon>Ditrysia</taxon>
        <taxon>Papilionoidea</taxon>
        <taxon>Nymphalidae</taxon>
        <taxon>Satyrinae</taxon>
        <taxon>Satyrini</taxon>
        <taxon>Parargina</taxon>
        <taxon>Pararge</taxon>
    </lineage>
</organism>
<evidence type="ECO:0000256" key="6">
    <source>
        <dbReference type="SAM" id="MobiDB-lite"/>
    </source>
</evidence>
<dbReference type="SUPFAM" id="SSF57667">
    <property type="entry name" value="beta-beta-alpha zinc fingers"/>
    <property type="match status" value="1"/>
</dbReference>
<evidence type="ECO:0000256" key="4">
    <source>
        <dbReference type="ARBA" id="ARBA00022833"/>
    </source>
</evidence>
<feature type="domain" description="C2H2-type" evidence="7">
    <location>
        <begin position="8"/>
        <end position="31"/>
    </location>
</feature>
<dbReference type="OrthoDB" id="654211at2759"/>
<keyword evidence="1" id="KW-0479">Metal-binding</keyword>
<keyword evidence="2" id="KW-0677">Repeat</keyword>
<sequence>IHTGLKPFKCEMCGKCFKHSSEKRAHVTYVHLKKPWPKRSRGKRRADRPGQLQPQGAIPAGVSEMDIGQVWGACDPKHHSLNMLEDKPIYYNNIKI</sequence>
<dbReference type="EMBL" id="CAKXAJ010022287">
    <property type="protein sequence ID" value="CAH2226985.1"/>
    <property type="molecule type" value="Genomic_DNA"/>
</dbReference>